<proteinExistence type="predicted"/>
<feature type="non-terminal residue" evidence="1">
    <location>
        <position position="1"/>
    </location>
</feature>
<organism evidence="1 2">
    <name type="scientific">Geodia barretti</name>
    <name type="common">Barrett's horny sponge</name>
    <dbReference type="NCBI Taxonomy" id="519541"/>
    <lineage>
        <taxon>Eukaryota</taxon>
        <taxon>Metazoa</taxon>
        <taxon>Porifera</taxon>
        <taxon>Demospongiae</taxon>
        <taxon>Heteroscleromorpha</taxon>
        <taxon>Tetractinellida</taxon>
        <taxon>Astrophorina</taxon>
        <taxon>Geodiidae</taxon>
        <taxon>Geodia</taxon>
    </lineage>
</organism>
<keyword evidence="2" id="KW-1185">Reference proteome</keyword>
<dbReference type="EMBL" id="CASHTH010001737">
    <property type="protein sequence ID" value="CAI8019259.1"/>
    <property type="molecule type" value="Genomic_DNA"/>
</dbReference>
<evidence type="ECO:0000313" key="1">
    <source>
        <dbReference type="EMBL" id="CAI8019259.1"/>
    </source>
</evidence>
<protein>
    <submittedName>
        <fullName evidence="1">Uncharacterized protein</fullName>
    </submittedName>
</protein>
<dbReference type="AlphaFoldDB" id="A0AA35RX05"/>
<sequence>MCTHYVRHCFGISTVFFPISYFISCYIPILMGTVNRLPTDGDGEEGLVDCHYVLWWGRWCCRCTCWLSLIRKTLCSAS</sequence>
<reference evidence="1" key="1">
    <citation type="submission" date="2023-03" db="EMBL/GenBank/DDBJ databases">
        <authorList>
            <person name="Steffen K."/>
            <person name="Cardenas P."/>
        </authorList>
    </citation>
    <scope>NUCLEOTIDE SEQUENCE</scope>
</reference>
<evidence type="ECO:0000313" key="2">
    <source>
        <dbReference type="Proteomes" id="UP001174909"/>
    </source>
</evidence>
<accession>A0AA35RX05</accession>
<gene>
    <name evidence="1" type="ORF">GBAR_LOCUS11593</name>
</gene>
<comment type="caution">
    <text evidence="1">The sequence shown here is derived from an EMBL/GenBank/DDBJ whole genome shotgun (WGS) entry which is preliminary data.</text>
</comment>
<dbReference type="Proteomes" id="UP001174909">
    <property type="component" value="Unassembled WGS sequence"/>
</dbReference>
<name>A0AA35RX05_GEOBA</name>